<dbReference type="GO" id="GO:0003700">
    <property type="term" value="F:DNA-binding transcription factor activity"/>
    <property type="evidence" value="ECO:0007669"/>
    <property type="project" value="InterPro"/>
</dbReference>
<accession>A0A3M6QSB9</accession>
<evidence type="ECO:0000259" key="5">
    <source>
        <dbReference type="PROSITE" id="PS50931"/>
    </source>
</evidence>
<feature type="domain" description="HTH lysR-type" evidence="5">
    <location>
        <begin position="7"/>
        <end position="64"/>
    </location>
</feature>
<keyword evidence="4" id="KW-0804">Transcription</keyword>
<dbReference type="PANTHER" id="PTHR30118:SF15">
    <property type="entry name" value="TRANSCRIPTIONAL REGULATORY PROTEIN"/>
    <property type="match status" value="1"/>
</dbReference>
<dbReference type="SUPFAM" id="SSF46785">
    <property type="entry name" value="Winged helix' DNA-binding domain"/>
    <property type="match status" value="1"/>
</dbReference>
<dbReference type="InterPro" id="IPR050389">
    <property type="entry name" value="LysR-type_TF"/>
</dbReference>
<reference evidence="6 7" key="1">
    <citation type="submission" date="2018-10" db="EMBL/GenBank/DDBJ databases">
        <title>Draft genome of Cortibacter populi DSM10536.</title>
        <authorList>
            <person name="Bernier A.-M."/>
            <person name="Bernard K."/>
        </authorList>
    </citation>
    <scope>NUCLEOTIDE SEQUENCE [LARGE SCALE GENOMIC DNA]</scope>
    <source>
        <strain evidence="6 7">DSM 105136</strain>
    </source>
</reference>
<keyword evidence="7" id="KW-1185">Reference proteome</keyword>
<keyword evidence="2" id="KW-0805">Transcription regulation</keyword>
<evidence type="ECO:0000256" key="4">
    <source>
        <dbReference type="ARBA" id="ARBA00023163"/>
    </source>
</evidence>
<evidence type="ECO:0000313" key="6">
    <source>
        <dbReference type="EMBL" id="RMX05925.1"/>
    </source>
</evidence>
<dbReference type="InterPro" id="IPR036390">
    <property type="entry name" value="WH_DNA-bd_sf"/>
</dbReference>
<organism evidence="6 7">
    <name type="scientific">Corticibacter populi</name>
    <dbReference type="NCBI Taxonomy" id="1550736"/>
    <lineage>
        <taxon>Bacteria</taxon>
        <taxon>Pseudomonadati</taxon>
        <taxon>Pseudomonadota</taxon>
        <taxon>Betaproteobacteria</taxon>
        <taxon>Burkholderiales</taxon>
        <taxon>Comamonadaceae</taxon>
        <taxon>Corticibacter</taxon>
    </lineage>
</organism>
<comment type="similarity">
    <text evidence="1">Belongs to the LysR transcriptional regulatory family.</text>
</comment>
<dbReference type="SUPFAM" id="SSF53850">
    <property type="entry name" value="Periplasmic binding protein-like II"/>
    <property type="match status" value="1"/>
</dbReference>
<dbReference type="Gene3D" id="1.10.10.10">
    <property type="entry name" value="Winged helix-like DNA-binding domain superfamily/Winged helix DNA-binding domain"/>
    <property type="match status" value="1"/>
</dbReference>
<dbReference type="RefSeq" id="WP_122229657.1">
    <property type="nucleotide sequence ID" value="NZ_RDQO01000003.1"/>
</dbReference>
<dbReference type="InterPro" id="IPR036388">
    <property type="entry name" value="WH-like_DNA-bd_sf"/>
</dbReference>
<dbReference type="Proteomes" id="UP000278006">
    <property type="component" value="Unassembled WGS sequence"/>
</dbReference>
<dbReference type="GO" id="GO:0003677">
    <property type="term" value="F:DNA binding"/>
    <property type="evidence" value="ECO:0007669"/>
    <property type="project" value="UniProtKB-KW"/>
</dbReference>
<sequence length="307" mass="34233">MKELGTLSLQSLQVLDTLLRTRSVSRTADTLGQTQSAISVVLRRLRQQLGDALLVRDGNQMVLTQKAQHIHEDLHGRLLALTQLLEARAPFDPDTAQQTFNIASADCVQTLFLPRLASQLRQRAPHIRLRLGTVDPSGGFSADLAEGRLDAIIGNWLNPPEHLRCRKLLEDRMVCLMRPGHAFADREALTLEDYLALQHVAPDLFISSRLGPVDGALARVGARRNIAVTVPEFGLATYLVADSDLVFTASSHYGYYFAELMGLVVVEAPAELDPMQFYLLWHERTQREAACIWLREQIMDVASLFDA</sequence>
<proteinExistence type="inferred from homology"/>
<dbReference type="Pfam" id="PF00126">
    <property type="entry name" value="HTH_1"/>
    <property type="match status" value="1"/>
</dbReference>
<dbReference type="PROSITE" id="PS50931">
    <property type="entry name" value="HTH_LYSR"/>
    <property type="match status" value="1"/>
</dbReference>
<evidence type="ECO:0000313" key="7">
    <source>
        <dbReference type="Proteomes" id="UP000278006"/>
    </source>
</evidence>
<dbReference type="AlphaFoldDB" id="A0A3M6QSB9"/>
<gene>
    <name evidence="6" type="ORF">D8I35_12310</name>
</gene>
<dbReference type="OrthoDB" id="8924032at2"/>
<dbReference type="Gene3D" id="3.40.190.10">
    <property type="entry name" value="Periplasmic binding protein-like II"/>
    <property type="match status" value="2"/>
</dbReference>
<protein>
    <submittedName>
        <fullName evidence="6">LysR family transcriptional regulator</fullName>
    </submittedName>
</protein>
<dbReference type="EMBL" id="RDQO01000003">
    <property type="protein sequence ID" value="RMX05925.1"/>
    <property type="molecule type" value="Genomic_DNA"/>
</dbReference>
<dbReference type="InterPro" id="IPR000847">
    <property type="entry name" value="LysR_HTH_N"/>
</dbReference>
<keyword evidence="3" id="KW-0238">DNA-binding</keyword>
<comment type="caution">
    <text evidence="6">The sequence shown here is derived from an EMBL/GenBank/DDBJ whole genome shotgun (WGS) entry which is preliminary data.</text>
</comment>
<evidence type="ECO:0000256" key="2">
    <source>
        <dbReference type="ARBA" id="ARBA00023015"/>
    </source>
</evidence>
<evidence type="ECO:0000256" key="1">
    <source>
        <dbReference type="ARBA" id="ARBA00009437"/>
    </source>
</evidence>
<dbReference type="PANTHER" id="PTHR30118">
    <property type="entry name" value="HTH-TYPE TRANSCRIPTIONAL REGULATOR LEUO-RELATED"/>
    <property type="match status" value="1"/>
</dbReference>
<evidence type="ECO:0000256" key="3">
    <source>
        <dbReference type="ARBA" id="ARBA00023125"/>
    </source>
</evidence>
<dbReference type="Pfam" id="PF03466">
    <property type="entry name" value="LysR_substrate"/>
    <property type="match status" value="1"/>
</dbReference>
<name>A0A3M6QSB9_9BURK</name>
<dbReference type="InterPro" id="IPR005119">
    <property type="entry name" value="LysR_subst-bd"/>
</dbReference>